<dbReference type="PaxDb" id="537011-PREVCOP_06684"/>
<gene>
    <name evidence="1" type="ORF">PREVCOP_06684</name>
</gene>
<dbReference type="Proteomes" id="UP000004477">
    <property type="component" value="Unassembled WGS sequence"/>
</dbReference>
<reference evidence="1" key="1">
    <citation type="submission" date="2009-11" db="EMBL/GenBank/DDBJ databases">
        <authorList>
            <person name="Weinstock G."/>
            <person name="Sodergren E."/>
            <person name="Clifton S."/>
            <person name="Fulton L."/>
            <person name="Fulton B."/>
            <person name="Courtney L."/>
            <person name="Fronick C."/>
            <person name="Harrison M."/>
            <person name="Strong C."/>
            <person name="Farmer C."/>
            <person name="Delahaunty K."/>
            <person name="Markovic C."/>
            <person name="Hall O."/>
            <person name="Minx P."/>
            <person name="Tomlinson C."/>
            <person name="Mitreva M."/>
            <person name="Nelson J."/>
            <person name="Hou S."/>
            <person name="Wollam A."/>
            <person name="Pepin K.H."/>
            <person name="Johnson M."/>
            <person name="Bhonagiri V."/>
            <person name="Nash W.E."/>
            <person name="Warren W."/>
            <person name="Chinwalla A."/>
            <person name="Mardis E.R."/>
            <person name="Wilson R.K."/>
        </authorList>
    </citation>
    <scope>NUCLEOTIDE SEQUENCE [LARGE SCALE GENOMIC DNA]</scope>
    <source>
        <strain evidence="1">DSM 18205</strain>
    </source>
</reference>
<comment type="caution">
    <text evidence="1">The sequence shown here is derived from an EMBL/GenBank/DDBJ whole genome shotgun (WGS) entry which is preliminary data.</text>
</comment>
<dbReference type="AlphaFoldDB" id="D1PHG4"/>
<evidence type="ECO:0000313" key="1">
    <source>
        <dbReference type="EMBL" id="EFB33816.1"/>
    </source>
</evidence>
<organism evidence="1 2">
    <name type="scientific">Segatella copri DSM 18205</name>
    <dbReference type="NCBI Taxonomy" id="537011"/>
    <lineage>
        <taxon>Bacteria</taxon>
        <taxon>Pseudomonadati</taxon>
        <taxon>Bacteroidota</taxon>
        <taxon>Bacteroidia</taxon>
        <taxon>Bacteroidales</taxon>
        <taxon>Prevotellaceae</taxon>
        <taxon>Segatella</taxon>
    </lineage>
</organism>
<dbReference type="HOGENOM" id="CLU_3220085_0_0_10"/>
<keyword evidence="2" id="KW-1185">Reference proteome</keyword>
<protein>
    <submittedName>
        <fullName evidence="1">Uncharacterized protein</fullName>
    </submittedName>
</protein>
<dbReference type="EMBL" id="ACBX02000052">
    <property type="protein sequence ID" value="EFB33816.1"/>
    <property type="molecule type" value="Genomic_DNA"/>
</dbReference>
<sequence length="44" mass="5037">MNVVDLPICIDACGNDMYIHIMVREEQLDVAKRIKQDVLDGFSK</sequence>
<name>D1PHG4_9BACT</name>
<accession>D1PHG4</accession>
<proteinExistence type="predicted"/>
<dbReference type="STRING" id="537011.PREVCOP_06684"/>
<evidence type="ECO:0000313" key="2">
    <source>
        <dbReference type="Proteomes" id="UP000004477"/>
    </source>
</evidence>